<dbReference type="AlphaFoldDB" id="V8N2E6"/>
<evidence type="ECO:0000256" key="1">
    <source>
        <dbReference type="SAM" id="MobiDB-lite"/>
    </source>
</evidence>
<reference evidence="2 3" key="1">
    <citation type="journal article" date="2013" name="Proc. Natl. Acad. Sci. U.S.A.">
        <title>The king cobra genome reveals dynamic gene evolution and adaptation in the snake venom system.</title>
        <authorList>
            <person name="Vonk F.J."/>
            <person name="Casewell N.R."/>
            <person name="Henkel C.V."/>
            <person name="Heimberg A.M."/>
            <person name="Jansen H.J."/>
            <person name="McCleary R.J."/>
            <person name="Kerkkamp H.M."/>
            <person name="Vos R.A."/>
            <person name="Guerreiro I."/>
            <person name="Calvete J.J."/>
            <person name="Wuster W."/>
            <person name="Woods A.E."/>
            <person name="Logan J.M."/>
            <person name="Harrison R.A."/>
            <person name="Castoe T.A."/>
            <person name="de Koning A.P."/>
            <person name="Pollock D.D."/>
            <person name="Yandell M."/>
            <person name="Calderon D."/>
            <person name="Renjifo C."/>
            <person name="Currier R.B."/>
            <person name="Salgado D."/>
            <person name="Pla D."/>
            <person name="Sanz L."/>
            <person name="Hyder A.S."/>
            <person name="Ribeiro J.M."/>
            <person name="Arntzen J.W."/>
            <person name="van den Thillart G.E."/>
            <person name="Boetzer M."/>
            <person name="Pirovano W."/>
            <person name="Dirks R.P."/>
            <person name="Spaink H.P."/>
            <person name="Duboule D."/>
            <person name="McGlinn E."/>
            <person name="Kini R.M."/>
            <person name="Richardson M.K."/>
        </authorList>
    </citation>
    <scope>NUCLEOTIDE SEQUENCE</scope>
    <source>
        <tissue evidence="2">Blood</tissue>
    </source>
</reference>
<protein>
    <submittedName>
        <fullName evidence="2">Complement C1q-like protein 3</fullName>
    </submittedName>
</protein>
<dbReference type="Proteomes" id="UP000018936">
    <property type="component" value="Unassembled WGS sequence"/>
</dbReference>
<name>V8N2E6_OPHHA</name>
<feature type="non-terminal residue" evidence="2">
    <location>
        <position position="1"/>
    </location>
</feature>
<comment type="caution">
    <text evidence="2">The sequence shown here is derived from an EMBL/GenBank/DDBJ whole genome shotgun (WGS) entry which is preliminary data.</text>
</comment>
<sequence>MVCDPYGGTKAPSTAATPDRGLMQSDGRVKPGLGGPRGNQVRRGRWARRERKASPGARVYLGRPERLA</sequence>
<organism evidence="2 3">
    <name type="scientific">Ophiophagus hannah</name>
    <name type="common">King cobra</name>
    <name type="synonym">Naja hannah</name>
    <dbReference type="NCBI Taxonomy" id="8665"/>
    <lineage>
        <taxon>Eukaryota</taxon>
        <taxon>Metazoa</taxon>
        <taxon>Chordata</taxon>
        <taxon>Craniata</taxon>
        <taxon>Vertebrata</taxon>
        <taxon>Euteleostomi</taxon>
        <taxon>Lepidosauria</taxon>
        <taxon>Squamata</taxon>
        <taxon>Bifurcata</taxon>
        <taxon>Unidentata</taxon>
        <taxon>Episquamata</taxon>
        <taxon>Toxicofera</taxon>
        <taxon>Serpentes</taxon>
        <taxon>Colubroidea</taxon>
        <taxon>Elapidae</taxon>
        <taxon>Elapinae</taxon>
        <taxon>Ophiophagus</taxon>
    </lineage>
</organism>
<dbReference type="EMBL" id="AZIM01151101">
    <property type="protein sequence ID" value="ETE55727.1"/>
    <property type="molecule type" value="Genomic_DNA"/>
</dbReference>
<feature type="region of interest" description="Disordered" evidence="1">
    <location>
        <begin position="1"/>
        <end position="68"/>
    </location>
</feature>
<accession>V8N2E6</accession>
<gene>
    <name evidence="2" type="primary">C1QL3</name>
    <name evidence="2" type="ORF">L345_18565</name>
</gene>
<evidence type="ECO:0000313" key="3">
    <source>
        <dbReference type="Proteomes" id="UP000018936"/>
    </source>
</evidence>
<feature type="compositionally biased region" description="Basic residues" evidence="1">
    <location>
        <begin position="40"/>
        <end position="51"/>
    </location>
</feature>
<proteinExistence type="predicted"/>
<evidence type="ECO:0000313" key="2">
    <source>
        <dbReference type="EMBL" id="ETE55727.1"/>
    </source>
</evidence>
<keyword evidence="3" id="KW-1185">Reference proteome</keyword>